<dbReference type="InterPro" id="IPR032466">
    <property type="entry name" value="Metal_Hydrolase"/>
</dbReference>
<dbReference type="AlphaFoldDB" id="A0A381Z5D9"/>
<reference evidence="2" key="1">
    <citation type="submission" date="2018-05" db="EMBL/GenBank/DDBJ databases">
        <authorList>
            <person name="Lanie J.A."/>
            <person name="Ng W.-L."/>
            <person name="Kazmierczak K.M."/>
            <person name="Andrzejewski T.M."/>
            <person name="Davidsen T.M."/>
            <person name="Wayne K.J."/>
            <person name="Tettelin H."/>
            <person name="Glass J.I."/>
            <person name="Rusch D."/>
            <person name="Podicherti R."/>
            <person name="Tsui H.-C.T."/>
            <person name="Winkler M.E."/>
        </authorList>
    </citation>
    <scope>NUCLEOTIDE SEQUENCE</scope>
</reference>
<dbReference type="PANTHER" id="PTHR11647">
    <property type="entry name" value="HYDRANTOINASE/DIHYDROPYRIMIDINASE FAMILY MEMBER"/>
    <property type="match status" value="1"/>
</dbReference>
<dbReference type="InterPro" id="IPR050378">
    <property type="entry name" value="Metallo-dep_Hydrolases_sf"/>
</dbReference>
<evidence type="ECO:0000313" key="2">
    <source>
        <dbReference type="EMBL" id="SVA84092.1"/>
    </source>
</evidence>
<dbReference type="GO" id="GO:0016812">
    <property type="term" value="F:hydrolase activity, acting on carbon-nitrogen (but not peptide) bonds, in cyclic amides"/>
    <property type="evidence" value="ECO:0007669"/>
    <property type="project" value="TreeGrafter"/>
</dbReference>
<sequence length="453" mass="49825">MGLESSARKVFYSRFQIRTAAMHDLIFRNAQIIDGSGNAGQQGDLAVDGDRIMALGLGLGQGREEIDADGLALAPGIIDLHTHYDAQLTWDAFATPSTGLGVTTTLIGNCGFTIAPCRPKHRELTLRNLTHVEGMSLDALMTGIDWDFESYPEYLDCLERKGVVPNVASYCGHSSLRTWVLGEEASDRAATPDEVAQMKSILLEALNAGAVGFATSTLEQHNGENGIPMPSRLADEHEMLELTGALGEAGRGVFMLTKGMTTSIPFLERISANNNRPVMIAAMFVDPNDPERVFREFGEIEDARTRGRELWGQVGCFPLGMEFTIRHPYPLEAFLAWRPAIEAVGESDYVRILADASFRESIKAEARTKGVPNRFSYHQFDHLTVMTVVDPGHQDRVGKTVGQLALDSGKDPFDWLLDFALDGEMDAMFDCKLFNTEEDRVKTLLQHPNAAVT</sequence>
<proteinExistence type="predicted"/>
<gene>
    <name evidence="2" type="ORF">METZ01_LOCUS136946</name>
</gene>
<protein>
    <recommendedName>
        <fullName evidence="1">Amidohydrolase 3 domain-containing protein</fullName>
    </recommendedName>
</protein>
<dbReference type="Gene3D" id="3.20.20.140">
    <property type="entry name" value="Metal-dependent hydrolases"/>
    <property type="match status" value="1"/>
</dbReference>
<dbReference type="EMBL" id="UINC01019899">
    <property type="protein sequence ID" value="SVA84092.1"/>
    <property type="molecule type" value="Genomic_DNA"/>
</dbReference>
<dbReference type="SUPFAM" id="SSF51338">
    <property type="entry name" value="Composite domain of metallo-dependent hydrolases"/>
    <property type="match status" value="1"/>
</dbReference>
<dbReference type="InterPro" id="IPR011059">
    <property type="entry name" value="Metal-dep_hydrolase_composite"/>
</dbReference>
<name>A0A381Z5D9_9ZZZZ</name>
<feature type="domain" description="Amidohydrolase 3" evidence="1">
    <location>
        <begin position="64"/>
        <end position="280"/>
    </location>
</feature>
<accession>A0A381Z5D9</accession>
<dbReference type="PANTHER" id="PTHR11647:SF1">
    <property type="entry name" value="COLLAPSIN RESPONSE MEDIATOR PROTEIN"/>
    <property type="match status" value="1"/>
</dbReference>
<dbReference type="GO" id="GO:0005829">
    <property type="term" value="C:cytosol"/>
    <property type="evidence" value="ECO:0007669"/>
    <property type="project" value="TreeGrafter"/>
</dbReference>
<dbReference type="Pfam" id="PF07969">
    <property type="entry name" value="Amidohydro_3"/>
    <property type="match status" value="1"/>
</dbReference>
<feature type="non-terminal residue" evidence="2">
    <location>
        <position position="453"/>
    </location>
</feature>
<evidence type="ECO:0000259" key="1">
    <source>
        <dbReference type="Pfam" id="PF07969"/>
    </source>
</evidence>
<dbReference type="SUPFAM" id="SSF51556">
    <property type="entry name" value="Metallo-dependent hydrolases"/>
    <property type="match status" value="1"/>
</dbReference>
<dbReference type="InterPro" id="IPR013108">
    <property type="entry name" value="Amidohydro_3"/>
</dbReference>
<organism evidence="2">
    <name type="scientific">marine metagenome</name>
    <dbReference type="NCBI Taxonomy" id="408172"/>
    <lineage>
        <taxon>unclassified sequences</taxon>
        <taxon>metagenomes</taxon>
        <taxon>ecological metagenomes</taxon>
    </lineage>
</organism>